<dbReference type="EMBL" id="CR936257">
    <property type="protein sequence ID" value="CAI49925.1"/>
    <property type="molecule type" value="Genomic_DNA"/>
</dbReference>
<keyword evidence="3" id="KW-1185">Reference proteome</keyword>
<dbReference type="EnsemblBacteria" id="CAI49925">
    <property type="protein sequence ID" value="CAI49925"/>
    <property type="gene ID" value="NP_3668A"/>
</dbReference>
<accession>A0A1U7EXN0</accession>
<protein>
    <recommendedName>
        <fullName evidence="1">DUF6199 domain-containing protein</fullName>
    </recommendedName>
</protein>
<dbReference type="KEGG" id="nph:NP_3668A"/>
<sequence>MFWKTLAVAYGVFAAVFPEKKLEYLTRMVLVGYENPEDLEPSDWYVSAVRTEGVLVALAGVGSIVLSLVAASSDTEDAAATGDETDE</sequence>
<dbReference type="Proteomes" id="UP000002698">
    <property type="component" value="Chromosome"/>
</dbReference>
<evidence type="ECO:0000259" key="1">
    <source>
        <dbReference type="Pfam" id="PF19701"/>
    </source>
</evidence>
<organism evidence="2 3">
    <name type="scientific">Natronomonas pharaonis (strain ATCC 35678 / DSM 2160 / CIP 103997 / JCM 8858 / NBRC 14720 / NCIMB 2260 / Gabara)</name>
    <name type="common">Halobacterium pharaonis</name>
    <dbReference type="NCBI Taxonomy" id="348780"/>
    <lineage>
        <taxon>Archaea</taxon>
        <taxon>Methanobacteriati</taxon>
        <taxon>Methanobacteriota</taxon>
        <taxon>Stenosarchaea group</taxon>
        <taxon>Halobacteria</taxon>
        <taxon>Halobacteriales</taxon>
        <taxon>Natronomonadaceae</taxon>
        <taxon>Natronomonas</taxon>
    </lineage>
</organism>
<feature type="domain" description="DUF6199" evidence="1">
    <location>
        <begin position="6"/>
        <end position="66"/>
    </location>
</feature>
<evidence type="ECO:0000313" key="3">
    <source>
        <dbReference type="Proteomes" id="UP000002698"/>
    </source>
</evidence>
<dbReference type="AlphaFoldDB" id="A0A1U7EXN0"/>
<dbReference type="InterPro" id="IPR045679">
    <property type="entry name" value="DUF6199"/>
</dbReference>
<gene>
    <name evidence="2" type="ordered locus">NP_3668A</name>
</gene>
<dbReference type="GeneID" id="3701837"/>
<dbReference type="Pfam" id="PF19701">
    <property type="entry name" value="DUF6199"/>
    <property type="match status" value="1"/>
</dbReference>
<dbReference type="STRING" id="348780.NP_3668A"/>
<proteinExistence type="predicted"/>
<name>A0A1U7EXN0_NATPD</name>
<reference evidence="2 3" key="1">
    <citation type="journal article" date="2005" name="Genome Res.">
        <title>Living with two extremes: conclusions from the genome sequence of Natronomonas pharaonis.</title>
        <authorList>
            <person name="Falb M."/>
            <person name="Pfeiffer F."/>
            <person name="Palm P."/>
            <person name="Rodewald K."/>
            <person name="Hickmann V."/>
            <person name="Tittor J."/>
            <person name="Oesterhelt D."/>
        </authorList>
    </citation>
    <scope>NUCLEOTIDE SEQUENCE [LARGE SCALE GENOMIC DNA]</scope>
    <source>
        <strain evidence="3">ATCC 35678 / DSM 2160 / CIP 103997 / JCM 8858 / NBRC 14720 / NCIMB 2260 / Gabara</strain>
    </source>
</reference>
<evidence type="ECO:0000313" key="2">
    <source>
        <dbReference type="EMBL" id="CAI49925.1"/>
    </source>
</evidence>
<dbReference type="HOGENOM" id="CLU_2476111_0_0_2"/>
<dbReference type="eggNOG" id="arCOG07770">
    <property type="taxonomic scope" value="Archaea"/>
</dbReference>
<dbReference type="OrthoDB" id="163843at2157"/>
<dbReference type="RefSeq" id="WP_011323543.1">
    <property type="nucleotide sequence ID" value="NC_007426.1"/>
</dbReference>